<organism evidence="1 2">
    <name type="scientific">Halalkalibacter nanhaiisediminis</name>
    <dbReference type="NCBI Taxonomy" id="688079"/>
    <lineage>
        <taxon>Bacteria</taxon>
        <taxon>Bacillati</taxon>
        <taxon>Bacillota</taxon>
        <taxon>Bacilli</taxon>
        <taxon>Bacillales</taxon>
        <taxon>Bacillaceae</taxon>
        <taxon>Halalkalibacter</taxon>
    </lineage>
</organism>
<protein>
    <submittedName>
        <fullName evidence="1">Uncharacterized protein DUF2642</fullName>
    </submittedName>
</protein>
<dbReference type="AlphaFoldDB" id="A0A562QRC3"/>
<evidence type="ECO:0000313" key="2">
    <source>
        <dbReference type="Proteomes" id="UP000315711"/>
    </source>
</evidence>
<dbReference type="RefSeq" id="WP_144449316.1">
    <property type="nucleotide sequence ID" value="NZ_VLKZ01000002.1"/>
</dbReference>
<sequence length="80" mass="9083">MIDDRNHYNSEHNRPQMIANVDPFVVQTLQSITGSNVVIETTRGNVRGSISDVKPDHVVIQAHNASFFVRIQEIVWIMPV</sequence>
<dbReference type="OrthoDB" id="2439488at2"/>
<dbReference type="Pfam" id="PF10842">
    <property type="entry name" value="DUF2642"/>
    <property type="match status" value="1"/>
</dbReference>
<gene>
    <name evidence="1" type="ORF">IQ10_00960</name>
</gene>
<comment type="caution">
    <text evidence="1">The sequence shown here is derived from an EMBL/GenBank/DDBJ whole genome shotgun (WGS) entry which is preliminary data.</text>
</comment>
<dbReference type="EMBL" id="VLKZ01000002">
    <property type="protein sequence ID" value="TWI59245.1"/>
    <property type="molecule type" value="Genomic_DNA"/>
</dbReference>
<dbReference type="Proteomes" id="UP000315711">
    <property type="component" value="Unassembled WGS sequence"/>
</dbReference>
<name>A0A562QRC3_9BACI</name>
<keyword evidence="2" id="KW-1185">Reference proteome</keyword>
<reference evidence="1 2" key="1">
    <citation type="journal article" date="2015" name="Stand. Genomic Sci.">
        <title>Genomic Encyclopedia of Bacterial and Archaeal Type Strains, Phase III: the genomes of soil and plant-associated and newly described type strains.</title>
        <authorList>
            <person name="Whitman W.B."/>
            <person name="Woyke T."/>
            <person name="Klenk H.P."/>
            <person name="Zhou Y."/>
            <person name="Lilburn T.G."/>
            <person name="Beck B.J."/>
            <person name="De Vos P."/>
            <person name="Vandamme P."/>
            <person name="Eisen J.A."/>
            <person name="Garrity G."/>
            <person name="Hugenholtz P."/>
            <person name="Kyrpides N.C."/>
        </authorList>
    </citation>
    <scope>NUCLEOTIDE SEQUENCE [LARGE SCALE GENOMIC DNA]</scope>
    <source>
        <strain evidence="1 2">CGMCC 1.10116</strain>
    </source>
</reference>
<proteinExistence type="predicted"/>
<dbReference type="InterPro" id="IPR020139">
    <property type="entry name" value="DUF2642"/>
</dbReference>
<accession>A0A562QRC3</accession>
<evidence type="ECO:0000313" key="1">
    <source>
        <dbReference type="EMBL" id="TWI59245.1"/>
    </source>
</evidence>